<protein>
    <submittedName>
        <fullName evidence="1">Uncharacterized protein</fullName>
    </submittedName>
</protein>
<accession>A0A2P2J9X1</accession>
<organism evidence="1">
    <name type="scientific">Rhizophora mucronata</name>
    <name type="common">Asiatic mangrove</name>
    <dbReference type="NCBI Taxonomy" id="61149"/>
    <lineage>
        <taxon>Eukaryota</taxon>
        <taxon>Viridiplantae</taxon>
        <taxon>Streptophyta</taxon>
        <taxon>Embryophyta</taxon>
        <taxon>Tracheophyta</taxon>
        <taxon>Spermatophyta</taxon>
        <taxon>Magnoliopsida</taxon>
        <taxon>eudicotyledons</taxon>
        <taxon>Gunneridae</taxon>
        <taxon>Pentapetalae</taxon>
        <taxon>rosids</taxon>
        <taxon>fabids</taxon>
        <taxon>Malpighiales</taxon>
        <taxon>Rhizophoraceae</taxon>
        <taxon>Rhizophora</taxon>
    </lineage>
</organism>
<name>A0A2P2J9X1_RHIMU</name>
<proteinExistence type="predicted"/>
<sequence length="37" mass="4412">MTCQQRWLLHVDHQKEAELRKFTICLKRGGEAGLMRK</sequence>
<reference evidence="1" key="1">
    <citation type="submission" date="2018-02" db="EMBL/GenBank/DDBJ databases">
        <title>Rhizophora mucronata_Transcriptome.</title>
        <authorList>
            <person name="Meera S.P."/>
            <person name="Sreeshan A."/>
            <person name="Augustine A."/>
        </authorList>
    </citation>
    <scope>NUCLEOTIDE SEQUENCE</scope>
    <source>
        <tissue evidence="1">Leaf</tissue>
    </source>
</reference>
<dbReference type="EMBL" id="GGEC01009802">
    <property type="protein sequence ID" value="MBW90285.1"/>
    <property type="molecule type" value="Transcribed_RNA"/>
</dbReference>
<dbReference type="AlphaFoldDB" id="A0A2P2J9X1"/>
<evidence type="ECO:0000313" key="1">
    <source>
        <dbReference type="EMBL" id="MBW90285.1"/>
    </source>
</evidence>